<proteinExistence type="predicted"/>
<feature type="compositionally biased region" description="Acidic residues" evidence="1">
    <location>
        <begin position="1084"/>
        <end position="1099"/>
    </location>
</feature>
<evidence type="ECO:0000259" key="2">
    <source>
        <dbReference type="Pfam" id="PF20178"/>
    </source>
</evidence>
<sequence length="1373" mass="154397">MNEPDQTTTSEPAPEPIPLAHADFISSQLPEWVTQAPHAVRQALRSSLIKSNQSRHALKALLDEVQSPQAFCQPLLEAALRQTFLGALDDKQHMFVRDLKNSHLLGLIKTHVGFSMHSLLEAAMQNFQPDEAEEGGLETGTGLYPKTTPLKAPLNLSATRFARMCRSLDLGSQYQRHLNECFDPLLGSQARRTHDQVRMLFAQKEKDAFECAAHIALLRDKLNSSLYQTLLDLHREGRHSSLLCSHLTINGVALPSVLVISDRHVAHHVLLYTPNDPFALFRQHASMEELESELAKRLKNPRYLALFNRLVPHRYQGTLFTVSGTTLDILPGKYSGGVIAPHIDQLVARTDIQCDVFEAIAQQQINQIKSYAKALVVSTGETDRRAREQRLEHYREIGKTLLFFAASFIPVVGEVLLAVTGAQLISSVFHGIEAWSRGDSDEALNCLMDVVDNVALAAVTAGAVKTAGFTAGLVRVKMGNQSTRLWNPDLTPYRHLNQLPEEVIADGQGLYLHDQQHYVKLDDHLHAINRDTKTGLWQLVHPYAEDAYRPTLLTNGKGSWRMEHENPQDWDLLKLFKRLIPQTSNLTRPNVASILHIADEESATLVQLHQEVLRPPPLLRDVIKRFNLDAEINTFELNHADGTQQTAHSPLIQFYLTASLPEWPKNRVLQVVDSQNRSLLAHGSSGTVLKVPLARFAKGQLLHVLAEQLPSDTLDSLVTPIEVPAEALPYFSSIDKLAIRLTDELKANKQQLLTSLYRHSEAPATTMDLYLRNRRPDLSQSHREELIAVLSDEQVEAQLTHNKPLDDLQRWEADRYAQQLSASRIKEGIHLDSASTPESVISILALLERLPGWPASHRLEIRQGFSSGTLEGGAGEMRETGRYILAPRGELFVPHYSTGEPVSGATDLYKAIELTLTPTQRSALFEATHSRSLKQAVRELSLRDMNSHWLPTRVLRPKVIPDSSAGHPFDPLFADPTPPKALTKRADGIYEGPPQTDGFSRHYVLEGERFYRIRSDPWGWQLIDARSPSRAYKPYIRKNAQGMWEIDPQKGKLLGGMPDSPLIRRAAEAGESQRPHSPTGGLESTDDELESMVSTDDEFESARSSDEYASADESVSSEPFSFTELRKMRSQENYQHSQNYRRVYNRYNNGRYPIRDIDGRPLRIRFMQAIGKSLTSDIRIPKSKITPYIQWQGYEKVARLYEEKMEVTTFTAAHQKFPQEAALIGEKTVIARRTLQKHEVLGLYGGELLPRTVATYRQDPYLLSVEPHHLPKPGERAPAAITNDVLLSGDNITSRINTIFEYEEDSPVRQATSGYNVEAVPFDMDVQKGTQPMQRLQLTALVTNDVIPAGTELRWNYQYSEPVIKKMFGPPPS</sequence>
<dbReference type="Proteomes" id="UP000219564">
    <property type="component" value="Unassembled WGS sequence"/>
</dbReference>
<reference evidence="3 4" key="1">
    <citation type="submission" date="2017-08" db="EMBL/GenBank/DDBJ databases">
        <authorList>
            <person name="Chaillou S."/>
        </authorList>
    </citation>
    <scope>NUCLEOTIDE SEQUENCE [LARGE SCALE GENOMIC DNA]</scope>
    <source>
        <strain evidence="3 4">MFPA15A1205</strain>
    </source>
</reference>
<feature type="domain" description="Dermonecrotic toxin N-terminal" evidence="2">
    <location>
        <begin position="63"/>
        <end position="314"/>
    </location>
</feature>
<evidence type="ECO:0000256" key="1">
    <source>
        <dbReference type="SAM" id="MobiDB-lite"/>
    </source>
</evidence>
<evidence type="ECO:0000313" key="3">
    <source>
        <dbReference type="EMBL" id="SOB55342.1"/>
    </source>
</evidence>
<name>A0AAX2HFZ3_9PSED</name>
<protein>
    <recommendedName>
        <fullName evidence="2">Dermonecrotic toxin N-terminal domain-containing protein</fullName>
    </recommendedName>
</protein>
<accession>A0AAX2HFZ3</accession>
<feature type="region of interest" description="Disordered" evidence="1">
    <location>
        <begin position="1067"/>
        <end position="1115"/>
    </location>
</feature>
<evidence type="ECO:0000313" key="4">
    <source>
        <dbReference type="Proteomes" id="UP000219564"/>
    </source>
</evidence>
<dbReference type="EMBL" id="OBKZ01000056">
    <property type="protein sequence ID" value="SOB55342.1"/>
    <property type="molecule type" value="Genomic_DNA"/>
</dbReference>
<dbReference type="InterPro" id="IPR046673">
    <property type="entry name" value="ToxA_N"/>
</dbReference>
<dbReference type="Pfam" id="PF20178">
    <property type="entry name" value="ToxA_N"/>
    <property type="match status" value="1"/>
</dbReference>
<comment type="caution">
    <text evidence="3">The sequence shown here is derived from an EMBL/GenBank/DDBJ whole genome shotgun (WGS) entry which is preliminary data.</text>
</comment>
<gene>
    <name evidence="3" type="ORF">PLUA15_90103</name>
</gene>
<organism evidence="3 4">
    <name type="scientific">Pseudomonas lundensis</name>
    <dbReference type="NCBI Taxonomy" id="86185"/>
    <lineage>
        <taxon>Bacteria</taxon>
        <taxon>Pseudomonadati</taxon>
        <taxon>Pseudomonadota</taxon>
        <taxon>Gammaproteobacteria</taxon>
        <taxon>Pseudomonadales</taxon>
        <taxon>Pseudomonadaceae</taxon>
        <taxon>Pseudomonas</taxon>
    </lineage>
</organism>
<dbReference type="RefSeq" id="WP_097192971.1">
    <property type="nucleotide sequence ID" value="NZ_OBKZ01000056.1"/>
</dbReference>